<keyword evidence="3" id="KW-1185">Reference proteome</keyword>
<feature type="compositionally biased region" description="Polar residues" evidence="1">
    <location>
        <begin position="24"/>
        <end position="37"/>
    </location>
</feature>
<reference evidence="2 3" key="1">
    <citation type="journal article" date="2014" name="FEMS Microbiol. Ecol.">
        <title>Sphaerotilus natans encrusted with nanoball-shaped Fe(III) oxide minerals formed by nitrate-reducing mixotrophic Fe(II) oxidation.</title>
        <authorList>
            <person name="Park S."/>
            <person name="Kim D.H."/>
            <person name="Lee J.H."/>
            <person name="Hur H.G."/>
        </authorList>
    </citation>
    <scope>NUCLEOTIDE SEQUENCE [LARGE SCALE GENOMIC DNA]</scope>
    <source>
        <strain evidence="2 3">DSM 6575</strain>
    </source>
</reference>
<evidence type="ECO:0000313" key="2">
    <source>
        <dbReference type="EMBL" id="KDB52346.1"/>
    </source>
</evidence>
<dbReference type="AlphaFoldDB" id="A0A059KLK5"/>
<organism evidence="2 3">
    <name type="scientific">Sphaerotilus natans subsp. natans DSM 6575</name>
    <dbReference type="NCBI Taxonomy" id="1286631"/>
    <lineage>
        <taxon>Bacteria</taxon>
        <taxon>Pseudomonadati</taxon>
        <taxon>Pseudomonadota</taxon>
        <taxon>Betaproteobacteria</taxon>
        <taxon>Burkholderiales</taxon>
        <taxon>Sphaerotilaceae</taxon>
        <taxon>Sphaerotilus</taxon>
    </lineage>
</organism>
<evidence type="ECO:0000313" key="3">
    <source>
        <dbReference type="Proteomes" id="UP000026714"/>
    </source>
</evidence>
<name>A0A059KLK5_9BURK</name>
<dbReference type="EMBL" id="AZRA01000050">
    <property type="protein sequence ID" value="KDB52346.1"/>
    <property type="molecule type" value="Genomic_DNA"/>
</dbReference>
<proteinExistence type="predicted"/>
<comment type="caution">
    <text evidence="2">The sequence shown here is derived from an EMBL/GenBank/DDBJ whole genome shotgun (WGS) entry which is preliminary data.</text>
</comment>
<feature type="region of interest" description="Disordered" evidence="1">
    <location>
        <begin position="1"/>
        <end position="37"/>
    </location>
</feature>
<evidence type="ECO:0000256" key="1">
    <source>
        <dbReference type="SAM" id="MobiDB-lite"/>
    </source>
</evidence>
<accession>A0A059KLK5</accession>
<dbReference type="Proteomes" id="UP000026714">
    <property type="component" value="Unassembled WGS sequence"/>
</dbReference>
<protein>
    <submittedName>
        <fullName evidence="2">Uncharacterized protein</fullName>
    </submittedName>
</protein>
<gene>
    <name evidence="2" type="ORF">X805_19610</name>
</gene>
<sequence length="37" mass="3907">MPGFAVWRVDVSSPPSPPCPAGRTRQTPAPASTESRL</sequence>